<reference evidence="2 3" key="1">
    <citation type="submission" date="2021-10" db="EMBL/GenBank/DDBJ databases">
        <title>Anaerobic single-cell dispensing facilitates the cultivation of human gut bacteria.</title>
        <authorList>
            <person name="Afrizal A."/>
        </authorList>
    </citation>
    <scope>NUCLEOTIDE SEQUENCE [LARGE SCALE GENOMIC DNA]</scope>
    <source>
        <strain evidence="2 3">CLA-AA-H246</strain>
    </source>
</reference>
<evidence type="ECO:0000313" key="3">
    <source>
        <dbReference type="Proteomes" id="UP001299235"/>
    </source>
</evidence>
<keyword evidence="3" id="KW-1185">Reference proteome</keyword>
<evidence type="ECO:0000313" key="2">
    <source>
        <dbReference type="EMBL" id="MCC2147857.1"/>
    </source>
</evidence>
<protein>
    <submittedName>
        <fullName evidence="2">DUF6465 family protein</fullName>
    </submittedName>
</protein>
<proteinExistence type="predicted"/>
<feature type="region of interest" description="Disordered" evidence="1">
    <location>
        <begin position="63"/>
        <end position="88"/>
    </location>
</feature>
<dbReference type="RefSeq" id="WP_147631396.1">
    <property type="nucleotide sequence ID" value="NZ_JAJEQE010000002.1"/>
</dbReference>
<accession>A0ABS8ERR9</accession>
<evidence type="ECO:0000256" key="1">
    <source>
        <dbReference type="SAM" id="MobiDB-lite"/>
    </source>
</evidence>
<feature type="region of interest" description="Disordered" evidence="1">
    <location>
        <begin position="1"/>
        <end position="26"/>
    </location>
</feature>
<dbReference type="Proteomes" id="UP001299235">
    <property type="component" value="Unassembled WGS sequence"/>
</dbReference>
<feature type="compositionally biased region" description="Basic and acidic residues" evidence="1">
    <location>
        <begin position="63"/>
        <end position="82"/>
    </location>
</feature>
<gene>
    <name evidence="2" type="ORF">LKD42_01095</name>
</gene>
<dbReference type="EMBL" id="JAJEQE010000002">
    <property type="protein sequence ID" value="MCC2147857.1"/>
    <property type="molecule type" value="Genomic_DNA"/>
</dbReference>
<sequence>MANRRQAKKNAAAAVNKEAAKKEVKTTVAEETAEKVTAVEKVAEKAAEVKEAVKEKVAEVKETTKAAKAAKAETAEKAEPKKTPGRKAAVKEEFVLEFAGKQITQEEIKKKVKENWTKVQKNKIKDIKTIKVFLQPENSCAYYTINDEGNDSYKIEL</sequence>
<comment type="caution">
    <text evidence="2">The sequence shown here is derived from an EMBL/GenBank/DDBJ whole genome shotgun (WGS) entry which is preliminary data.</text>
</comment>
<dbReference type="Pfam" id="PF20069">
    <property type="entry name" value="DUF6465"/>
    <property type="match status" value="1"/>
</dbReference>
<name>A0ABS8ERR9_9FIRM</name>
<dbReference type="InterPro" id="IPR046313">
    <property type="entry name" value="DUF6465"/>
</dbReference>
<organism evidence="2 3">
    <name type="scientific">Hominisplanchenecus faecis</name>
    <dbReference type="NCBI Taxonomy" id="2885351"/>
    <lineage>
        <taxon>Bacteria</taxon>
        <taxon>Bacillati</taxon>
        <taxon>Bacillota</taxon>
        <taxon>Clostridia</taxon>
        <taxon>Lachnospirales</taxon>
        <taxon>Lachnospiraceae</taxon>
        <taxon>Hominisplanchenecus</taxon>
    </lineage>
</organism>